<reference evidence="1 2" key="1">
    <citation type="submission" date="2020-10" db="EMBL/GenBank/DDBJ databases">
        <title>Connecting structure to function with the recovery of over 1000 high-quality activated sludge metagenome-assembled genomes encoding full-length rRNA genes using long-read sequencing.</title>
        <authorList>
            <person name="Singleton C.M."/>
            <person name="Petriglieri F."/>
            <person name="Kristensen J.M."/>
            <person name="Kirkegaard R.H."/>
            <person name="Michaelsen T.Y."/>
            <person name="Andersen M.H."/>
            <person name="Karst S.M."/>
            <person name="Dueholm M.S."/>
            <person name="Nielsen P.H."/>
            <person name="Albertsen M."/>
        </authorList>
    </citation>
    <scope>NUCLEOTIDE SEQUENCE [LARGE SCALE GENOMIC DNA]</scope>
    <source>
        <strain evidence="1">Ega_18-Q3-R5-49_MAXAC.001</strain>
    </source>
</reference>
<comment type="caution">
    <text evidence="1">The sequence shown here is derived from an EMBL/GenBank/DDBJ whole genome shotgun (WGS) entry which is preliminary data.</text>
</comment>
<sequence>TEHRTRVQRAYFTVEGAPVVTLYGLRGYCVIRLVAVSWDMGMPLPSVNVTVRKVRKDGTLGERSFGTRLFSESEIPDWLAPVIAEHTPEWAR</sequence>
<proteinExistence type="predicted"/>
<gene>
    <name evidence="1" type="ORF">IPI13_17625</name>
</gene>
<protein>
    <submittedName>
        <fullName evidence="1">Uncharacterized protein</fullName>
    </submittedName>
</protein>
<organism evidence="1 2">
    <name type="scientific">Candidatus Phosphoribacter hodrii</name>
    <dbReference type="NCBI Taxonomy" id="2953743"/>
    <lineage>
        <taxon>Bacteria</taxon>
        <taxon>Bacillati</taxon>
        <taxon>Actinomycetota</taxon>
        <taxon>Actinomycetes</taxon>
        <taxon>Micrococcales</taxon>
        <taxon>Dermatophilaceae</taxon>
        <taxon>Candidatus Phosphoribacter</taxon>
    </lineage>
</organism>
<name>A0A935IPD0_9MICO</name>
<accession>A0A935IPD0</accession>
<feature type="non-terminal residue" evidence="1">
    <location>
        <position position="1"/>
    </location>
</feature>
<evidence type="ECO:0000313" key="1">
    <source>
        <dbReference type="EMBL" id="MBK7274876.1"/>
    </source>
</evidence>
<dbReference type="EMBL" id="JADJIB010000016">
    <property type="protein sequence ID" value="MBK7274876.1"/>
    <property type="molecule type" value="Genomic_DNA"/>
</dbReference>
<dbReference type="Proteomes" id="UP000726105">
    <property type="component" value="Unassembled WGS sequence"/>
</dbReference>
<dbReference type="AlphaFoldDB" id="A0A935IPD0"/>
<evidence type="ECO:0000313" key="2">
    <source>
        <dbReference type="Proteomes" id="UP000726105"/>
    </source>
</evidence>